<evidence type="ECO:0000259" key="3">
    <source>
        <dbReference type="PROSITE" id="PS50110"/>
    </source>
</evidence>
<dbReference type="Gene3D" id="3.40.50.2300">
    <property type="match status" value="1"/>
</dbReference>
<reference evidence="4 5" key="1">
    <citation type="submission" date="2020-08" db="EMBL/GenBank/DDBJ databases">
        <title>The Agave Microbiome: Exploring the role of microbial communities in plant adaptations to desert environments.</title>
        <authorList>
            <person name="Partida-Martinez L.P."/>
        </authorList>
    </citation>
    <scope>NUCLEOTIDE SEQUENCE [LARGE SCALE GENOMIC DNA]</scope>
    <source>
        <strain evidence="4 5">AS2.3</strain>
    </source>
</reference>
<keyword evidence="1 2" id="KW-0597">Phosphoprotein</keyword>
<comment type="caution">
    <text evidence="4">The sequence shown here is derived from an EMBL/GenBank/DDBJ whole genome shotgun (WGS) entry which is preliminary data.</text>
</comment>
<sequence>MSILIVDDSPSMLMSIGMTLATTTLTVHKAESGEAALALLQGGLKPTMMITDLNMGAMSGIDLVREARKLPGYGFMPIVLLTTESSQDMRNLAKSAGATGWLTKPVESEALLRIVRKLVPAA</sequence>
<feature type="domain" description="Response regulatory" evidence="3">
    <location>
        <begin position="2"/>
        <end position="119"/>
    </location>
</feature>
<dbReference type="InterPro" id="IPR001789">
    <property type="entry name" value="Sig_transdc_resp-reg_receiver"/>
</dbReference>
<dbReference type="RefSeq" id="WP_179510508.1">
    <property type="nucleotide sequence ID" value="NZ_JACCBY010000009.1"/>
</dbReference>
<evidence type="ECO:0000256" key="2">
    <source>
        <dbReference type="PROSITE-ProRule" id="PRU00169"/>
    </source>
</evidence>
<keyword evidence="5" id="KW-1185">Reference proteome</keyword>
<dbReference type="InterPro" id="IPR011006">
    <property type="entry name" value="CheY-like_superfamily"/>
</dbReference>
<evidence type="ECO:0000313" key="5">
    <source>
        <dbReference type="Proteomes" id="UP000517753"/>
    </source>
</evidence>
<feature type="modified residue" description="4-aspartylphosphate" evidence="2">
    <location>
        <position position="52"/>
    </location>
</feature>
<dbReference type="GO" id="GO:0000160">
    <property type="term" value="P:phosphorelay signal transduction system"/>
    <property type="evidence" value="ECO:0007669"/>
    <property type="project" value="InterPro"/>
</dbReference>
<protein>
    <submittedName>
        <fullName evidence="4">Two-component system chemotaxis response regulator CheY</fullName>
    </submittedName>
</protein>
<dbReference type="Pfam" id="PF00072">
    <property type="entry name" value="Response_reg"/>
    <property type="match status" value="1"/>
</dbReference>
<dbReference type="Proteomes" id="UP000517753">
    <property type="component" value="Unassembled WGS sequence"/>
</dbReference>
<dbReference type="PANTHER" id="PTHR44591">
    <property type="entry name" value="STRESS RESPONSE REGULATOR PROTEIN 1"/>
    <property type="match status" value="1"/>
</dbReference>
<proteinExistence type="predicted"/>
<dbReference type="SMART" id="SM00448">
    <property type="entry name" value="REC"/>
    <property type="match status" value="1"/>
</dbReference>
<dbReference type="PANTHER" id="PTHR44591:SF25">
    <property type="entry name" value="CHEMOTAXIS TWO-COMPONENT RESPONSE REGULATOR"/>
    <property type="match status" value="1"/>
</dbReference>
<dbReference type="AlphaFoldDB" id="A0A7Y9FRG5"/>
<gene>
    <name evidence="4" type="ORF">HD841_003935</name>
</gene>
<name>A0A7Y9FRG5_9SPHN</name>
<accession>A0A7Y9FRG5</accession>
<evidence type="ECO:0000313" key="4">
    <source>
        <dbReference type="EMBL" id="NYD92115.1"/>
    </source>
</evidence>
<organism evidence="4 5">
    <name type="scientific">Sphingomonas melonis</name>
    <dbReference type="NCBI Taxonomy" id="152682"/>
    <lineage>
        <taxon>Bacteria</taxon>
        <taxon>Pseudomonadati</taxon>
        <taxon>Pseudomonadota</taxon>
        <taxon>Alphaproteobacteria</taxon>
        <taxon>Sphingomonadales</taxon>
        <taxon>Sphingomonadaceae</taxon>
        <taxon>Sphingomonas</taxon>
    </lineage>
</organism>
<evidence type="ECO:0000256" key="1">
    <source>
        <dbReference type="ARBA" id="ARBA00022553"/>
    </source>
</evidence>
<dbReference type="EMBL" id="JACCBY010000009">
    <property type="protein sequence ID" value="NYD92115.1"/>
    <property type="molecule type" value="Genomic_DNA"/>
</dbReference>
<dbReference type="PROSITE" id="PS50110">
    <property type="entry name" value="RESPONSE_REGULATORY"/>
    <property type="match status" value="1"/>
</dbReference>
<dbReference type="InterPro" id="IPR050595">
    <property type="entry name" value="Bact_response_regulator"/>
</dbReference>
<dbReference type="SUPFAM" id="SSF52172">
    <property type="entry name" value="CheY-like"/>
    <property type="match status" value="1"/>
</dbReference>